<name>A0A0A9EKY5_ARUDO</name>
<sequence>MLASLSCLVEQRLSNYIKYLSFVVHHQRTIGENLSFPMPPFSNRNTRMQGMC</sequence>
<protein>
    <submittedName>
        <fullName evidence="1">Uncharacterized protein</fullName>
    </submittedName>
</protein>
<dbReference type="AlphaFoldDB" id="A0A0A9EKY5"/>
<dbReference type="EMBL" id="GBRH01199375">
    <property type="protein sequence ID" value="JAD98520.1"/>
    <property type="molecule type" value="Transcribed_RNA"/>
</dbReference>
<organism evidence="1">
    <name type="scientific">Arundo donax</name>
    <name type="common">Giant reed</name>
    <name type="synonym">Donax arundinaceus</name>
    <dbReference type="NCBI Taxonomy" id="35708"/>
    <lineage>
        <taxon>Eukaryota</taxon>
        <taxon>Viridiplantae</taxon>
        <taxon>Streptophyta</taxon>
        <taxon>Embryophyta</taxon>
        <taxon>Tracheophyta</taxon>
        <taxon>Spermatophyta</taxon>
        <taxon>Magnoliopsida</taxon>
        <taxon>Liliopsida</taxon>
        <taxon>Poales</taxon>
        <taxon>Poaceae</taxon>
        <taxon>PACMAD clade</taxon>
        <taxon>Arundinoideae</taxon>
        <taxon>Arundineae</taxon>
        <taxon>Arundo</taxon>
    </lineage>
</organism>
<reference evidence="1" key="1">
    <citation type="submission" date="2014-09" db="EMBL/GenBank/DDBJ databases">
        <authorList>
            <person name="Magalhaes I.L.F."/>
            <person name="Oliveira U."/>
            <person name="Santos F.R."/>
            <person name="Vidigal T.H.D.A."/>
            <person name="Brescovit A.D."/>
            <person name="Santos A.J."/>
        </authorList>
    </citation>
    <scope>NUCLEOTIDE SEQUENCE</scope>
    <source>
        <tissue evidence="1">Shoot tissue taken approximately 20 cm above the soil surface</tissue>
    </source>
</reference>
<proteinExistence type="predicted"/>
<accession>A0A0A9EKY5</accession>
<reference evidence="1" key="2">
    <citation type="journal article" date="2015" name="Data Brief">
        <title>Shoot transcriptome of the giant reed, Arundo donax.</title>
        <authorList>
            <person name="Barrero R.A."/>
            <person name="Guerrero F.D."/>
            <person name="Moolhuijzen P."/>
            <person name="Goolsby J.A."/>
            <person name="Tidwell J."/>
            <person name="Bellgard S.E."/>
            <person name="Bellgard M.I."/>
        </authorList>
    </citation>
    <scope>NUCLEOTIDE SEQUENCE</scope>
    <source>
        <tissue evidence="1">Shoot tissue taken approximately 20 cm above the soil surface</tissue>
    </source>
</reference>
<evidence type="ECO:0000313" key="1">
    <source>
        <dbReference type="EMBL" id="JAD98520.1"/>
    </source>
</evidence>